<dbReference type="InterPro" id="IPR004813">
    <property type="entry name" value="OPT"/>
</dbReference>
<keyword evidence="4 9" id="KW-0812">Transmembrane</keyword>
<protein>
    <recommendedName>
        <fullName evidence="12">OPT family small oligopeptide transporter</fullName>
    </recommendedName>
</protein>
<feature type="transmembrane region" description="Helical" evidence="9">
    <location>
        <begin position="335"/>
        <end position="352"/>
    </location>
</feature>
<feature type="transmembrane region" description="Helical" evidence="9">
    <location>
        <begin position="574"/>
        <end position="595"/>
    </location>
</feature>
<organism evidence="10 11">
    <name type="scientific">Metschnikowia pulcherrima</name>
    <dbReference type="NCBI Taxonomy" id="27326"/>
    <lineage>
        <taxon>Eukaryota</taxon>
        <taxon>Fungi</taxon>
        <taxon>Dikarya</taxon>
        <taxon>Ascomycota</taxon>
        <taxon>Saccharomycotina</taxon>
        <taxon>Pichiomycetes</taxon>
        <taxon>Metschnikowiaceae</taxon>
        <taxon>Metschnikowia</taxon>
    </lineage>
</organism>
<feature type="transmembrane region" description="Helical" evidence="9">
    <location>
        <begin position="1691"/>
        <end position="1712"/>
    </location>
</feature>
<dbReference type="GO" id="GO:0015031">
    <property type="term" value="P:protein transport"/>
    <property type="evidence" value="ECO:0007669"/>
    <property type="project" value="UniProtKB-KW"/>
</dbReference>
<evidence type="ECO:0008006" key="12">
    <source>
        <dbReference type="Google" id="ProtNLM"/>
    </source>
</evidence>
<feature type="transmembrane region" description="Helical" evidence="9">
    <location>
        <begin position="1462"/>
        <end position="1483"/>
    </location>
</feature>
<evidence type="ECO:0000256" key="7">
    <source>
        <dbReference type="ARBA" id="ARBA00022989"/>
    </source>
</evidence>
<sequence length="1757" mass="200273">MSINDVAEELTTGQKLYILKKLNVETLESLDDLPVSVSYMMQKIEHLALPDAVKILEEFLADHADDVNIKTSDFEFIEKLLASAPYPDSHGIDNALTEKKMVSEKEISEENSLDENEYGAEVVFDWALQVKTEAGIIEFYSPYTEVRAVTEPYDDADLPVETLRVYVVGIIWTALGAFINEFFKQRQPAITLDPTVVQVFLYPSGWFLAWVLPKRKVKVWKWSLDLNPGSWNHKEQMLATLFYSVSGGTPYVSYNIPVLKMDLFYGVKWATWGYQILLILCTQFMGFGFAGIMRKFAVYPTRAIWPSILPTLALNKALVQKEPKENINGWTISRYRFFLIAFVASFLYFWFPDYIFQALSTFNWMTWISPKNATLAVVTGSVGGLGLNPITTFDWNIINYNSALVIPFYSQVNQYIGSLIGFFCILGVWYGNYKWTGYMPINSNGLFTNKGEPYKVSKLLNENNLVDKAKYDSYGPPFYTAANLVQYGAFFAIYPFTVFYVGLTQWTHIKFAFGGLWGAIRNFRKSTYEGYHDTYSKSMRKYKEVPEWCFFIVLIISIVLAIICVEVYPMETPVWSIFFAVGINFVFLIPLTLIYSITGFSFGLNVLVELIVGYALPGNGLALMFVKALGYNIDGQAQNYITDQKMAHYLRIPPRALFRTQILSTIISCFISLAVINFSIEHIKDYCLPNQSQKFTCPDARTFYSASVIWGVIGPEKVFSHLYPVLRWCFLLGFLLAPVLFLVKKYFKKYETVKYFEPVLIIGGFLIYAPYNLSYRTPGLIASFFFMHVIRNRYINWFKKYNFLLSGALTAGVAFSSIIIFFAVQYHEKDIDWWGNNVSNAGADGHAKSRLDASTAPDGYFDLTVASASIEDASSRALDTLRAVASHPLSINQVAEDFTSEQKLYILKKLNFDTLVSLEELPLSASYLLEKIQHLSVTDALAILKEYLKDHDGDVNIQTKDYEFAERLVAAAPAATGDVQGIDSIVVAEKNADESVKINEWNDVEHGEYDIFDWELQVKTEAGIIEFHSPYAEVRAVTEPYDDPDMHCETIRIYIVGLVWTALGAFINEFFKQRQPAITLNSAVVQVFLYPSGWFLAWALPKRKVKIWKWSVDLNPGPWNHKEQMLATLFYSVSSGTPYVSYNIPVMRMDIFYGVKWANWGYQILLVFCTQFMGFGFAGIMRKFAVYPTRAIWPSILPTLALNKALLQTEPKEVINGWKISRYNFFLVAFTASFLYFWLPNYLFEALSYFNWMTWISPNNATLAVITGSVGGLGLNPISTFDWNIIDFNYALTIPFYSQVNQYIGSILGFFAILGLWYSNYKWTGYLPINSNSLFTNTGERFTVSKILNENNLLDQEKYEAYSPPFYTAANMVVYGSFFAIYPFTVLYMGLTHWTHIKFAIGGLYAAIRNFGRSTYEGYHDAYSKSMRKYKEVPEWAFLIVLVISIVMAILCVKLYPMQTPVWTIFFALGINFVFLIPLTLVYSITGFSFGLNVLVQLITGYALPGNGIALMFVKALGYNIDGQAQNYITDQKMAHYLRIPPRALFRTQILSTFVSCFISLAVINFTIDNIEDYCVPGQAQKFTCPSARTFYSASVIWGVIGPERVFSHLYPILKWCFLIGFLLAPVLYGFKRYFGKYQAVKYFEPVLVIGGFLIYAPYNLSYYTPGLIASFFFMKVIRTRYLNWFKKYTFLLSGSLTAGVAFSSIIIFFSVQYKSKYIDWWGNSVPYAGLDGASFSNLDASTAPDGYFGPRIGHFP</sequence>
<dbReference type="EMBL" id="JACBPP010000006">
    <property type="protein sequence ID" value="KAF8000815.1"/>
    <property type="molecule type" value="Genomic_DNA"/>
</dbReference>
<feature type="transmembrane region" description="Helical" evidence="9">
    <location>
        <begin position="1160"/>
        <end position="1180"/>
    </location>
</feature>
<reference evidence="10" key="1">
    <citation type="submission" date="2020-10" db="EMBL/GenBank/DDBJ databases">
        <title>The Whole-Genome Sequence of Metschnikowia persimmonesis, a Novel Endophytic Yeast Species Isolated from Medicinal Plant Diospyros kaki Thumb.</title>
        <authorList>
            <person name="Rahmat E."/>
            <person name="Kang Y."/>
        </authorList>
    </citation>
    <scope>NUCLEOTIDE SEQUENCE</scope>
    <source>
        <strain evidence="10">KIOM G15050</strain>
    </source>
</reference>
<name>A0A8H7GNL8_9ASCO</name>
<feature type="transmembrane region" description="Helical" evidence="9">
    <location>
        <begin position="725"/>
        <end position="743"/>
    </location>
</feature>
<feature type="transmembrane region" description="Helical" evidence="9">
    <location>
        <begin position="272"/>
        <end position="292"/>
    </location>
</feature>
<evidence type="ECO:0000256" key="2">
    <source>
        <dbReference type="ARBA" id="ARBA00008807"/>
    </source>
</evidence>
<feature type="transmembrane region" description="Helical" evidence="9">
    <location>
        <begin position="1544"/>
        <end position="1568"/>
    </location>
</feature>
<comment type="similarity">
    <text evidence="2">Belongs to the oligopeptide OPT transporter family.</text>
</comment>
<feature type="transmembrane region" description="Helical" evidence="9">
    <location>
        <begin position="1436"/>
        <end position="1456"/>
    </location>
</feature>
<evidence type="ECO:0000313" key="10">
    <source>
        <dbReference type="EMBL" id="KAF8000815.1"/>
    </source>
</evidence>
<feature type="transmembrane region" description="Helical" evidence="9">
    <location>
        <begin position="1300"/>
        <end position="1318"/>
    </location>
</feature>
<comment type="subcellular location">
    <subcellularLocation>
        <location evidence="1">Membrane</location>
        <topology evidence="1">Multi-pass membrane protein</topology>
    </subcellularLocation>
</comment>
<evidence type="ECO:0000256" key="9">
    <source>
        <dbReference type="SAM" id="Phobius"/>
    </source>
</evidence>
<feature type="transmembrane region" description="Helical" evidence="9">
    <location>
        <begin position="1078"/>
        <end position="1100"/>
    </location>
</feature>
<feature type="transmembrane region" description="Helical" evidence="9">
    <location>
        <begin position="1613"/>
        <end position="1631"/>
    </location>
</feature>
<evidence type="ECO:0000256" key="8">
    <source>
        <dbReference type="ARBA" id="ARBA00023136"/>
    </source>
</evidence>
<evidence type="ECO:0000256" key="6">
    <source>
        <dbReference type="ARBA" id="ARBA00022927"/>
    </source>
</evidence>
<evidence type="ECO:0000256" key="3">
    <source>
        <dbReference type="ARBA" id="ARBA00022448"/>
    </source>
</evidence>
<evidence type="ECO:0000313" key="11">
    <source>
        <dbReference type="Proteomes" id="UP000649328"/>
    </source>
</evidence>
<keyword evidence="7 9" id="KW-1133">Transmembrane helix</keyword>
<keyword evidence="5" id="KW-0571">Peptide transport</keyword>
<feature type="transmembrane region" description="Helical" evidence="9">
    <location>
        <begin position="548"/>
        <end position="568"/>
    </location>
</feature>
<dbReference type="Pfam" id="PF03169">
    <property type="entry name" value="OPT"/>
    <property type="match status" value="2"/>
</dbReference>
<dbReference type="OrthoDB" id="9986677at2759"/>
<dbReference type="NCBIfam" id="TIGR00727">
    <property type="entry name" value="ISP4_OPT"/>
    <property type="match status" value="2"/>
</dbReference>
<feature type="transmembrane region" description="Helical" evidence="9">
    <location>
        <begin position="1372"/>
        <end position="1391"/>
    </location>
</feature>
<feature type="transmembrane region" description="Helical" evidence="9">
    <location>
        <begin position="656"/>
        <end position="680"/>
    </location>
</feature>
<dbReference type="GO" id="GO:0016020">
    <property type="term" value="C:membrane"/>
    <property type="evidence" value="ECO:0007669"/>
    <property type="project" value="UniProtKB-SubCell"/>
</dbReference>
<evidence type="ECO:0000256" key="5">
    <source>
        <dbReference type="ARBA" id="ARBA00022856"/>
    </source>
</evidence>
<feature type="transmembrane region" description="Helical" evidence="9">
    <location>
        <begin position="801"/>
        <end position="824"/>
    </location>
</feature>
<feature type="transmembrane region" description="Helical" evidence="9">
    <location>
        <begin position="1051"/>
        <end position="1071"/>
    </location>
</feature>
<dbReference type="NCBIfam" id="TIGR00728">
    <property type="entry name" value="OPT_sfam"/>
    <property type="match status" value="2"/>
</dbReference>
<evidence type="ECO:0000256" key="1">
    <source>
        <dbReference type="ARBA" id="ARBA00004141"/>
    </source>
</evidence>
<dbReference type="PANTHER" id="PTHR22601">
    <property type="entry name" value="ISP4 LIKE PROTEIN"/>
    <property type="match status" value="1"/>
</dbReference>
<dbReference type="GO" id="GO:0035673">
    <property type="term" value="F:oligopeptide transmembrane transporter activity"/>
    <property type="evidence" value="ECO:0007669"/>
    <property type="project" value="InterPro"/>
</dbReference>
<feature type="transmembrane region" description="Helical" evidence="9">
    <location>
        <begin position="412"/>
        <end position="430"/>
    </location>
</feature>
<keyword evidence="11" id="KW-1185">Reference proteome</keyword>
<feature type="transmembrane region" description="Helical" evidence="9">
    <location>
        <begin position="1223"/>
        <end position="1239"/>
    </location>
</feature>
<evidence type="ECO:0000256" key="4">
    <source>
        <dbReference type="ARBA" id="ARBA00022692"/>
    </source>
</evidence>
<keyword evidence="8 9" id="KW-0472">Membrane</keyword>
<keyword evidence="3" id="KW-0813">Transport</keyword>
<proteinExistence type="inferred from homology"/>
<dbReference type="InterPro" id="IPR004648">
    <property type="entry name" value="Oligpept_transpt"/>
</dbReference>
<feature type="transmembrane region" description="Helical" evidence="9">
    <location>
        <begin position="484"/>
        <end position="503"/>
    </location>
</feature>
<gene>
    <name evidence="10" type="ORF">HF325_004604</name>
</gene>
<accession>A0A8H7GNL8</accession>
<feature type="transmembrane region" description="Helical" evidence="9">
    <location>
        <begin position="372"/>
        <end position="391"/>
    </location>
</feature>
<feature type="transmembrane region" description="Helical" evidence="9">
    <location>
        <begin position="755"/>
        <end position="771"/>
    </location>
</feature>
<comment type="caution">
    <text evidence="10">The sequence shown here is derived from an EMBL/GenBank/DDBJ whole genome shotgun (WGS) entry which is preliminary data.</text>
</comment>
<keyword evidence="6" id="KW-0653">Protein transport</keyword>
<dbReference type="Proteomes" id="UP000649328">
    <property type="component" value="Unassembled WGS sequence"/>
</dbReference>
<feature type="transmembrane region" description="Helical" evidence="9">
    <location>
        <begin position="1259"/>
        <end position="1279"/>
    </location>
</feature>